<evidence type="ECO:0000256" key="1">
    <source>
        <dbReference type="ARBA" id="ARBA00009820"/>
    </source>
</evidence>
<accession>A0A370GUY5</accession>
<protein>
    <submittedName>
        <fullName evidence="2">WD40 repeat protein</fullName>
    </submittedName>
</protein>
<dbReference type="Proteomes" id="UP000255326">
    <property type="component" value="Unassembled WGS sequence"/>
</dbReference>
<reference evidence="2 3" key="1">
    <citation type="submission" date="2018-07" db="EMBL/GenBank/DDBJ databases">
        <title>Genomic Encyclopedia of Type Strains, Phase IV (KMG-IV): sequencing the most valuable type-strain genomes for metagenomic binning, comparative biology and taxonomic classification.</title>
        <authorList>
            <person name="Goeker M."/>
        </authorList>
    </citation>
    <scope>NUCLEOTIDE SEQUENCE [LARGE SCALE GENOMIC DNA]</scope>
    <source>
        <strain evidence="2 3">DSM 25281</strain>
    </source>
</reference>
<dbReference type="RefSeq" id="WP_114744559.1">
    <property type="nucleotide sequence ID" value="NZ_QQAY01000002.1"/>
</dbReference>
<dbReference type="PANTHER" id="PTHR36842">
    <property type="entry name" value="PROTEIN TOLB HOMOLOG"/>
    <property type="match status" value="1"/>
</dbReference>
<dbReference type="SUPFAM" id="SSF82171">
    <property type="entry name" value="DPP6 N-terminal domain-like"/>
    <property type="match status" value="1"/>
</dbReference>
<dbReference type="InterPro" id="IPR011659">
    <property type="entry name" value="WD40"/>
</dbReference>
<dbReference type="AlphaFoldDB" id="A0A370GUY5"/>
<comment type="caution">
    <text evidence="2">The sequence shown here is derived from an EMBL/GenBank/DDBJ whole genome shotgun (WGS) entry which is preliminary data.</text>
</comment>
<organism evidence="2 3">
    <name type="scientific">Falsibacillus pallidus</name>
    <dbReference type="NCBI Taxonomy" id="493781"/>
    <lineage>
        <taxon>Bacteria</taxon>
        <taxon>Bacillati</taxon>
        <taxon>Bacillota</taxon>
        <taxon>Bacilli</taxon>
        <taxon>Bacillales</taxon>
        <taxon>Bacillaceae</taxon>
        <taxon>Falsibacillus</taxon>
    </lineage>
</organism>
<dbReference type="OrthoDB" id="308800at2"/>
<dbReference type="PANTHER" id="PTHR36842:SF1">
    <property type="entry name" value="PROTEIN TOLB"/>
    <property type="match status" value="1"/>
</dbReference>
<name>A0A370GUY5_9BACI</name>
<keyword evidence="3" id="KW-1185">Reference proteome</keyword>
<evidence type="ECO:0000313" key="3">
    <source>
        <dbReference type="Proteomes" id="UP000255326"/>
    </source>
</evidence>
<evidence type="ECO:0000313" key="2">
    <source>
        <dbReference type="EMBL" id="RDI45743.1"/>
    </source>
</evidence>
<dbReference type="Pfam" id="PF07676">
    <property type="entry name" value="PD40"/>
    <property type="match status" value="4"/>
</dbReference>
<gene>
    <name evidence="2" type="ORF">DFR59_102376</name>
</gene>
<dbReference type="Gene3D" id="2.120.10.30">
    <property type="entry name" value="TolB, C-terminal domain"/>
    <property type="match status" value="2"/>
</dbReference>
<sequence length="439" mass="49097">MALNKEEMLSDYIDWLNDERQDIHPMGITADKDLEKMFETAEMIHSMELEQSEPSQAFMDRVSKRIREEEAAQKSKKKSFSWKTAGKWLPLGAAAVVALSLLWNAFGATPPAGASDISVVEIKTIADLRESAALAPSYRPGMGREEVIYSKDDQIWRLQTENGEKTVFPLNNFQYMHDPAWSPDGKRLAFAGYKNGKEGIWIMNADGTVLQQVTDPPSNEEFHEHPNWSPDGETLLFSKLGEKIVEPHGAKVVGNEVWKVNADGSGLKKITQGGSPVWSPLGDKIAFTRTSAEGETFIWLADSDGSNAEKLTEGSEPSWSPDGRFIAFVQKREENLKLKDAPSAIIQATYRDVMALDTTNGQITTLTKNEFSKRQLKEVKKQVENQTPSTSPIKYMVSGKFDDGMPTWAKDGKHILLTRNENTEEGSHFRLIELTLTIK</sequence>
<comment type="similarity">
    <text evidence="1">Belongs to the TolB family.</text>
</comment>
<dbReference type="EMBL" id="QQAY01000002">
    <property type="protein sequence ID" value="RDI45743.1"/>
    <property type="molecule type" value="Genomic_DNA"/>
</dbReference>
<proteinExistence type="inferred from homology"/>
<dbReference type="InterPro" id="IPR011042">
    <property type="entry name" value="6-blade_b-propeller_TolB-like"/>
</dbReference>